<dbReference type="Proteomes" id="UP000190961">
    <property type="component" value="Unassembled WGS sequence"/>
</dbReference>
<keyword evidence="3" id="KW-1185">Reference proteome</keyword>
<name>A0A1T5M5F7_9BACT</name>
<protein>
    <submittedName>
        <fullName evidence="2">Uncharacterized protein</fullName>
    </submittedName>
</protein>
<gene>
    <name evidence="2" type="ORF">SAMN05660236_4350</name>
</gene>
<dbReference type="OrthoDB" id="883158at2"/>
<accession>A0A1T5M5F7</accession>
<proteinExistence type="predicted"/>
<evidence type="ECO:0000313" key="2">
    <source>
        <dbReference type="EMBL" id="SKC83048.1"/>
    </source>
</evidence>
<dbReference type="RefSeq" id="WP_079688883.1">
    <property type="nucleotide sequence ID" value="NZ_FUZU01000003.1"/>
</dbReference>
<feature type="coiled-coil region" evidence="1">
    <location>
        <begin position="6"/>
        <end position="50"/>
    </location>
</feature>
<reference evidence="2 3" key="1">
    <citation type="submission" date="2017-02" db="EMBL/GenBank/DDBJ databases">
        <authorList>
            <person name="Peterson S.W."/>
        </authorList>
    </citation>
    <scope>NUCLEOTIDE SEQUENCE [LARGE SCALE GENOMIC DNA]</scope>
    <source>
        <strain evidence="2 3">DSM 25262</strain>
    </source>
</reference>
<dbReference type="EMBL" id="FUZU01000003">
    <property type="protein sequence ID" value="SKC83048.1"/>
    <property type="molecule type" value="Genomic_DNA"/>
</dbReference>
<keyword evidence="1" id="KW-0175">Coiled coil</keyword>
<evidence type="ECO:0000256" key="1">
    <source>
        <dbReference type="SAM" id="Coils"/>
    </source>
</evidence>
<dbReference type="AlphaFoldDB" id="A0A1T5M5F7"/>
<evidence type="ECO:0000313" key="3">
    <source>
        <dbReference type="Proteomes" id="UP000190961"/>
    </source>
</evidence>
<sequence>MDIQALDKALQEIVKKRSELDKINYNNPKYDDLEEQLHDLEDDFQLKHGEYLEDALQDIHEELCPDNDVLMPIAYLKGIPVETEKYEGKDTVLFLETNPVRITLAIGKDKKEVVWTAK</sequence>
<organism evidence="2 3">
    <name type="scientific">Ohtaekwangia koreensis</name>
    <dbReference type="NCBI Taxonomy" id="688867"/>
    <lineage>
        <taxon>Bacteria</taxon>
        <taxon>Pseudomonadati</taxon>
        <taxon>Bacteroidota</taxon>
        <taxon>Cytophagia</taxon>
        <taxon>Cytophagales</taxon>
        <taxon>Fulvivirgaceae</taxon>
        <taxon>Ohtaekwangia</taxon>
    </lineage>
</organism>